<organism evidence="1 2">
    <name type="scientific">Escherichia phage L27</name>
    <dbReference type="NCBI Taxonomy" id="2562890"/>
    <lineage>
        <taxon>Viruses</taxon>
        <taxon>Duplodnaviria</taxon>
        <taxon>Heunggongvirae</taxon>
        <taxon>Uroviricota</taxon>
        <taxon>Caudoviricetes</taxon>
        <taxon>Andersonviridae</taxon>
        <taxon>Ounavirinae</taxon>
        <taxon>Felixounavirus</taxon>
        <taxon>Felixounavirus L27</taxon>
    </lineage>
</organism>
<protein>
    <submittedName>
        <fullName evidence="1">Uncharacterized protein</fullName>
    </submittedName>
</protein>
<sequence length="29" mass="3434">MFGLVWSSRLWFGRVWCGVVWYGRMAVAL</sequence>
<dbReference type="EMBL" id="LC473039">
    <property type="protein sequence ID" value="BBJ27106.1"/>
    <property type="molecule type" value="Genomic_DNA"/>
</dbReference>
<evidence type="ECO:0000313" key="2">
    <source>
        <dbReference type="Proteomes" id="UP000308570"/>
    </source>
</evidence>
<reference evidence="1 2" key="1">
    <citation type="submission" date="2019-03" db="EMBL/GenBank/DDBJ databases">
        <title>Complete Genome Sequence of the Escherichia Bacteriophage L27.</title>
        <authorList>
            <person name="Fujiki J."/>
            <person name="Munby M."/>
            <person name="Usui M."/>
            <person name="Tamura Y."/>
            <person name="Sasaki M."/>
            <person name="Sawa H."/>
            <person name="Iwano H."/>
        </authorList>
    </citation>
    <scope>NUCLEOTIDE SEQUENCE [LARGE SCALE GENOMIC DNA]</scope>
</reference>
<keyword evidence="2" id="KW-1185">Reference proteome</keyword>
<proteinExistence type="predicted"/>
<evidence type="ECO:0000313" key="1">
    <source>
        <dbReference type="EMBL" id="BBJ27106.1"/>
    </source>
</evidence>
<dbReference type="Proteomes" id="UP000308570">
    <property type="component" value="Segment"/>
</dbReference>
<name>A0A455XBN8_9CAUD</name>
<accession>A0A455XBN8</accession>